<evidence type="ECO:0000256" key="3">
    <source>
        <dbReference type="ARBA" id="ARBA00012217"/>
    </source>
</evidence>
<dbReference type="PANTHER" id="PTHR43700:SF1">
    <property type="entry name" value="PHOSPHORIBOSYLAMINOIMIDAZOLE-SUCCINOCARBOXAMIDE SYNTHASE"/>
    <property type="match status" value="1"/>
</dbReference>
<protein>
    <recommendedName>
        <fullName evidence="3">phosphoribosylaminoimidazolesuccinocarboxamide synthase</fullName>
        <ecNumber evidence="3">6.3.2.6</ecNumber>
    </recommendedName>
</protein>
<evidence type="ECO:0000313" key="11">
    <source>
        <dbReference type="Proteomes" id="UP000179115"/>
    </source>
</evidence>
<feature type="domain" description="SAICAR synthetase/ADE2 N-terminal" evidence="9">
    <location>
        <begin position="6"/>
        <end position="256"/>
    </location>
</feature>
<feature type="non-terminal residue" evidence="10">
    <location>
        <position position="263"/>
    </location>
</feature>
<keyword evidence="7" id="KW-0067">ATP-binding</keyword>
<evidence type="ECO:0000256" key="6">
    <source>
        <dbReference type="ARBA" id="ARBA00022755"/>
    </source>
</evidence>
<dbReference type="EMBL" id="MFLV01000002">
    <property type="protein sequence ID" value="OGG72052.1"/>
    <property type="molecule type" value="Genomic_DNA"/>
</dbReference>
<organism evidence="10 11">
    <name type="scientific">Candidatus Kaiserbacteria bacterium RIFCSPLOWO2_01_FULL_51_21</name>
    <dbReference type="NCBI Taxonomy" id="1798508"/>
    <lineage>
        <taxon>Bacteria</taxon>
        <taxon>Candidatus Kaiseribacteriota</taxon>
    </lineage>
</organism>
<comment type="catalytic activity">
    <reaction evidence="8">
        <text>5-amino-1-(5-phospho-D-ribosyl)imidazole-4-carboxylate + L-aspartate + ATP = (2S)-2-[5-amino-1-(5-phospho-beta-D-ribosyl)imidazole-4-carboxamido]succinate + ADP + phosphate + 2 H(+)</text>
        <dbReference type="Rhea" id="RHEA:22628"/>
        <dbReference type="ChEBI" id="CHEBI:15378"/>
        <dbReference type="ChEBI" id="CHEBI:29991"/>
        <dbReference type="ChEBI" id="CHEBI:30616"/>
        <dbReference type="ChEBI" id="CHEBI:43474"/>
        <dbReference type="ChEBI" id="CHEBI:58443"/>
        <dbReference type="ChEBI" id="CHEBI:77657"/>
        <dbReference type="ChEBI" id="CHEBI:456216"/>
        <dbReference type="EC" id="6.3.2.6"/>
    </reaction>
</comment>
<evidence type="ECO:0000256" key="1">
    <source>
        <dbReference type="ARBA" id="ARBA00004672"/>
    </source>
</evidence>
<keyword evidence="6" id="KW-0658">Purine biosynthesis</keyword>
<accession>A0A1F6EFM3</accession>
<dbReference type="Proteomes" id="UP000179115">
    <property type="component" value="Unassembled WGS sequence"/>
</dbReference>
<dbReference type="EC" id="6.3.2.6" evidence="3"/>
<gene>
    <name evidence="10" type="ORF">A3A35_00865</name>
</gene>
<evidence type="ECO:0000256" key="5">
    <source>
        <dbReference type="ARBA" id="ARBA00022741"/>
    </source>
</evidence>
<evidence type="ECO:0000256" key="2">
    <source>
        <dbReference type="ARBA" id="ARBA00010190"/>
    </source>
</evidence>
<sequence length="263" mass="29304">MEKARTGSTRIMTPVKPGVIALEYTDRWSAFDRGSSGQTIPGIGAARCACAVKSFWLAEAANLPTHFIRQVNPLTIHVQEFSVPGRETLSGMVYGRVLPLEWIWRVRVAGSLLIRIGSGEIDPVALGFPAGTKVVEGMKLPRLRLECTTKFEATDRHLSDKEARNLAQLSKAQWEASWHLITKGVKVTNAGYHEAGFECPDGKLELGMLNNGRIIFVDVFGTQDENRIIEEKTGASYSKDLIRSYLKDTPWKKELDKAKKEYP</sequence>
<name>A0A1F6EFM3_9BACT</name>
<reference evidence="10 11" key="1">
    <citation type="journal article" date="2016" name="Nat. Commun.">
        <title>Thousands of microbial genomes shed light on interconnected biogeochemical processes in an aquifer system.</title>
        <authorList>
            <person name="Anantharaman K."/>
            <person name="Brown C.T."/>
            <person name="Hug L.A."/>
            <person name="Sharon I."/>
            <person name="Castelle C.J."/>
            <person name="Probst A.J."/>
            <person name="Thomas B.C."/>
            <person name="Singh A."/>
            <person name="Wilkins M.J."/>
            <person name="Karaoz U."/>
            <person name="Brodie E.L."/>
            <person name="Williams K.H."/>
            <person name="Hubbard S.S."/>
            <person name="Banfield J.F."/>
        </authorList>
    </citation>
    <scope>NUCLEOTIDE SEQUENCE [LARGE SCALE GENOMIC DNA]</scope>
</reference>
<dbReference type="SUPFAM" id="SSF56104">
    <property type="entry name" value="SAICAR synthase-like"/>
    <property type="match status" value="1"/>
</dbReference>
<comment type="similarity">
    <text evidence="2">Belongs to the SAICAR synthetase family.</text>
</comment>
<dbReference type="GO" id="GO:0005524">
    <property type="term" value="F:ATP binding"/>
    <property type="evidence" value="ECO:0007669"/>
    <property type="project" value="UniProtKB-KW"/>
</dbReference>
<dbReference type="GO" id="GO:0004639">
    <property type="term" value="F:phosphoribosylaminoimidazolesuccinocarboxamide synthase activity"/>
    <property type="evidence" value="ECO:0007669"/>
    <property type="project" value="UniProtKB-EC"/>
</dbReference>
<keyword evidence="4" id="KW-0436">Ligase</keyword>
<comment type="pathway">
    <text evidence="1">Purine metabolism; IMP biosynthesis via de novo pathway; 5-amino-1-(5-phospho-D-ribosyl)imidazole-4-carboxamide from 5-amino-1-(5-phospho-D-ribosyl)imidazole-4-carboxylate: step 1/2.</text>
</comment>
<comment type="caution">
    <text evidence="10">The sequence shown here is derived from an EMBL/GenBank/DDBJ whole genome shotgun (WGS) entry which is preliminary data.</text>
</comment>
<evidence type="ECO:0000259" key="9">
    <source>
        <dbReference type="Pfam" id="PF01259"/>
    </source>
</evidence>
<keyword evidence="5" id="KW-0547">Nucleotide-binding</keyword>
<dbReference type="GO" id="GO:0005737">
    <property type="term" value="C:cytoplasm"/>
    <property type="evidence" value="ECO:0007669"/>
    <property type="project" value="TreeGrafter"/>
</dbReference>
<dbReference type="Gene3D" id="3.30.200.20">
    <property type="entry name" value="Phosphorylase Kinase, domain 1"/>
    <property type="match status" value="1"/>
</dbReference>
<dbReference type="UniPathway" id="UPA00074">
    <property type="reaction ID" value="UER00131"/>
</dbReference>
<proteinExistence type="inferred from homology"/>
<evidence type="ECO:0000313" key="10">
    <source>
        <dbReference type="EMBL" id="OGG72052.1"/>
    </source>
</evidence>
<dbReference type="STRING" id="1798508.A3A35_00865"/>
<evidence type="ECO:0000256" key="8">
    <source>
        <dbReference type="ARBA" id="ARBA00048475"/>
    </source>
</evidence>
<evidence type="ECO:0000256" key="4">
    <source>
        <dbReference type="ARBA" id="ARBA00022598"/>
    </source>
</evidence>
<dbReference type="Gene3D" id="3.30.470.20">
    <property type="entry name" value="ATP-grasp fold, B domain"/>
    <property type="match status" value="1"/>
</dbReference>
<dbReference type="GO" id="GO:0006189">
    <property type="term" value="P:'de novo' IMP biosynthetic process"/>
    <property type="evidence" value="ECO:0007669"/>
    <property type="project" value="UniProtKB-UniPathway"/>
</dbReference>
<evidence type="ECO:0000256" key="7">
    <source>
        <dbReference type="ARBA" id="ARBA00022840"/>
    </source>
</evidence>
<dbReference type="PANTHER" id="PTHR43700">
    <property type="entry name" value="PHOSPHORIBOSYLAMINOIMIDAZOLE-SUCCINOCARBOXAMIDE SYNTHASE"/>
    <property type="match status" value="1"/>
</dbReference>
<dbReference type="Pfam" id="PF01259">
    <property type="entry name" value="SAICAR_synt"/>
    <property type="match status" value="1"/>
</dbReference>
<dbReference type="InterPro" id="IPR028923">
    <property type="entry name" value="SAICAR_synt/ADE2_N"/>
</dbReference>
<dbReference type="AlphaFoldDB" id="A0A1F6EFM3"/>